<dbReference type="InterPro" id="IPR003593">
    <property type="entry name" value="AAA+_ATPase"/>
</dbReference>
<dbReference type="InterPro" id="IPR003439">
    <property type="entry name" value="ABC_transporter-like_ATP-bd"/>
</dbReference>
<protein>
    <submittedName>
        <fullName evidence="8">Iron complex transport system ATP-binding protein</fullName>
    </submittedName>
</protein>
<comment type="similarity">
    <text evidence="1">Belongs to the ABC transporter superfamily.</text>
</comment>
<sequence length="276" mass="30492">MTTEITLQQASLTLKDKEVLQPLDISLRSGELTVLVGPNGAGKSTLLKLISGDHEPDSGRVIFDNQDLKNWRVEDLARRRAVMAQSSEIAFPFTVLEVVRMGVSLQANNLCEAGEQAMQALAQVDMSHYADRRFQELSGGEQQRVQLARTMSQVRTPCMEDRANFLLLDEPISNLDIRHQIEMLQLVKDYTLQGGGCLAVLHDLNIASMFADRLLVLQNGKIVGDGSPNETLTNDLISQIFGIQLQVNRPPSCPIPYILPQTFFDASVHPPIANSA</sequence>
<dbReference type="EMBL" id="OBEL01000005">
    <property type="protein sequence ID" value="SNZ20596.1"/>
    <property type="molecule type" value="Genomic_DNA"/>
</dbReference>
<evidence type="ECO:0000256" key="6">
    <source>
        <dbReference type="ARBA" id="ARBA00037066"/>
    </source>
</evidence>
<dbReference type="NCBIfam" id="NF010068">
    <property type="entry name" value="PRK13548.1"/>
    <property type="match status" value="1"/>
</dbReference>
<dbReference type="RefSeq" id="WP_097154963.1">
    <property type="nucleotide sequence ID" value="NZ_OBEL01000005.1"/>
</dbReference>
<organism evidence="8 9">
    <name type="scientific">Cohaesibacter gelatinilyticus</name>
    <dbReference type="NCBI Taxonomy" id="372072"/>
    <lineage>
        <taxon>Bacteria</taxon>
        <taxon>Pseudomonadati</taxon>
        <taxon>Pseudomonadota</taxon>
        <taxon>Alphaproteobacteria</taxon>
        <taxon>Hyphomicrobiales</taxon>
        <taxon>Cohaesibacteraceae</taxon>
    </lineage>
</organism>
<reference evidence="8 9" key="1">
    <citation type="submission" date="2017-09" db="EMBL/GenBank/DDBJ databases">
        <authorList>
            <person name="Ehlers B."/>
            <person name="Leendertz F.H."/>
        </authorList>
    </citation>
    <scope>NUCLEOTIDE SEQUENCE [LARGE SCALE GENOMIC DNA]</scope>
    <source>
        <strain evidence="8 9">DSM 18289</strain>
    </source>
</reference>
<keyword evidence="5" id="KW-1278">Translocase</keyword>
<evidence type="ECO:0000256" key="3">
    <source>
        <dbReference type="ARBA" id="ARBA00022741"/>
    </source>
</evidence>
<evidence type="ECO:0000256" key="2">
    <source>
        <dbReference type="ARBA" id="ARBA00022448"/>
    </source>
</evidence>
<dbReference type="OrthoDB" id="9810077at2"/>
<dbReference type="Gene3D" id="3.40.50.300">
    <property type="entry name" value="P-loop containing nucleotide triphosphate hydrolases"/>
    <property type="match status" value="1"/>
</dbReference>
<keyword evidence="2" id="KW-0813">Transport</keyword>
<proteinExistence type="inferred from homology"/>
<keyword evidence="9" id="KW-1185">Reference proteome</keyword>
<evidence type="ECO:0000256" key="1">
    <source>
        <dbReference type="ARBA" id="ARBA00005417"/>
    </source>
</evidence>
<dbReference type="InterPro" id="IPR017871">
    <property type="entry name" value="ABC_transporter-like_CS"/>
</dbReference>
<dbReference type="InterPro" id="IPR027417">
    <property type="entry name" value="P-loop_NTPase"/>
</dbReference>
<accession>A0A285PKG9</accession>
<dbReference type="PROSITE" id="PS00211">
    <property type="entry name" value="ABC_TRANSPORTER_1"/>
    <property type="match status" value="1"/>
</dbReference>
<dbReference type="AlphaFoldDB" id="A0A285PKG9"/>
<dbReference type="GO" id="GO:0016887">
    <property type="term" value="F:ATP hydrolysis activity"/>
    <property type="evidence" value="ECO:0007669"/>
    <property type="project" value="InterPro"/>
</dbReference>
<evidence type="ECO:0000256" key="4">
    <source>
        <dbReference type="ARBA" id="ARBA00022840"/>
    </source>
</evidence>
<dbReference type="PANTHER" id="PTHR42794">
    <property type="entry name" value="HEMIN IMPORT ATP-BINDING PROTEIN HMUV"/>
    <property type="match status" value="1"/>
</dbReference>
<dbReference type="PROSITE" id="PS50893">
    <property type="entry name" value="ABC_TRANSPORTER_2"/>
    <property type="match status" value="1"/>
</dbReference>
<dbReference type="PANTHER" id="PTHR42794:SF1">
    <property type="entry name" value="HEMIN IMPORT ATP-BINDING PROTEIN HMUV"/>
    <property type="match status" value="1"/>
</dbReference>
<evidence type="ECO:0000313" key="8">
    <source>
        <dbReference type="EMBL" id="SNZ20596.1"/>
    </source>
</evidence>
<evidence type="ECO:0000256" key="5">
    <source>
        <dbReference type="ARBA" id="ARBA00022967"/>
    </source>
</evidence>
<dbReference type="CDD" id="cd03214">
    <property type="entry name" value="ABC_Iron-Siderophores_B12_Hemin"/>
    <property type="match status" value="1"/>
</dbReference>
<dbReference type="SMART" id="SM00382">
    <property type="entry name" value="AAA"/>
    <property type="match status" value="1"/>
</dbReference>
<feature type="domain" description="ABC transporter" evidence="7">
    <location>
        <begin position="5"/>
        <end position="244"/>
    </location>
</feature>
<evidence type="ECO:0000313" key="9">
    <source>
        <dbReference type="Proteomes" id="UP000219439"/>
    </source>
</evidence>
<name>A0A285PKG9_9HYPH</name>
<evidence type="ECO:0000259" key="7">
    <source>
        <dbReference type="PROSITE" id="PS50893"/>
    </source>
</evidence>
<gene>
    <name evidence="8" type="ORF">SAMN06265368_3702</name>
</gene>
<dbReference type="Proteomes" id="UP000219439">
    <property type="component" value="Unassembled WGS sequence"/>
</dbReference>
<keyword evidence="4 8" id="KW-0067">ATP-binding</keyword>
<comment type="function">
    <text evidence="6">Part of the ABC transporter complex HmuTUV involved in hemin import. Responsible for energy coupling to the transport system.</text>
</comment>
<dbReference type="SUPFAM" id="SSF52540">
    <property type="entry name" value="P-loop containing nucleoside triphosphate hydrolases"/>
    <property type="match status" value="1"/>
</dbReference>
<dbReference type="GO" id="GO:0005524">
    <property type="term" value="F:ATP binding"/>
    <property type="evidence" value="ECO:0007669"/>
    <property type="project" value="UniProtKB-KW"/>
</dbReference>
<keyword evidence="3" id="KW-0547">Nucleotide-binding</keyword>
<dbReference type="Pfam" id="PF00005">
    <property type="entry name" value="ABC_tran"/>
    <property type="match status" value="1"/>
</dbReference>